<keyword evidence="8" id="KW-0472">Membrane</keyword>
<dbReference type="SUPFAM" id="SSF52540">
    <property type="entry name" value="P-loop containing nucleoside triphosphate hydrolases"/>
    <property type="match status" value="1"/>
</dbReference>
<dbReference type="GO" id="GO:0008146">
    <property type="term" value="F:sulfotransferase activity"/>
    <property type="evidence" value="ECO:0007669"/>
    <property type="project" value="InterPro"/>
</dbReference>
<dbReference type="EMBL" id="CAJNOK010033985">
    <property type="protein sequence ID" value="CAF1499831.1"/>
    <property type="molecule type" value="Genomic_DNA"/>
</dbReference>
<dbReference type="AlphaFoldDB" id="A0A815TEW0"/>
<reference evidence="11" key="1">
    <citation type="submission" date="2021-02" db="EMBL/GenBank/DDBJ databases">
        <authorList>
            <person name="Nowell W R."/>
        </authorList>
    </citation>
    <scope>NUCLEOTIDE SEQUENCE</scope>
</reference>
<protein>
    <submittedName>
        <fullName evidence="11">Uncharacterized protein</fullName>
    </submittedName>
</protein>
<evidence type="ECO:0000256" key="6">
    <source>
        <dbReference type="ARBA" id="ARBA00022989"/>
    </source>
</evidence>
<keyword evidence="6" id="KW-1133">Transmembrane helix</keyword>
<sequence>MLPSIRNRAVRVKQYKRILHQNLRKITQTISSATPIRPKDSFGHISIKGFSSVIVYNRVPKCASETIRLVFREQSDIQKFNIINSAIYAPFDYNTEEQQKIVNEVYNTTQPILYERHMYFINFSLFEKPQPIYINVVRDPLERSISAFYFTRTTCRLENRCYLNLDYLNDTLDDCINIRHKLNPEECLSSQHGVSHMIPFFCGQDPKCQLINDWSLQQAKTNIMRHYTIVGVTEQLYDFFFVLGMITILISSNYTI</sequence>
<keyword evidence="7" id="KW-0333">Golgi apparatus</keyword>
<keyword evidence="9" id="KW-0325">Glycoprotein</keyword>
<comment type="subcellular location">
    <subcellularLocation>
        <location evidence="1">Golgi apparatus membrane</location>
        <topology evidence="1">Single-pass type II membrane protein</topology>
    </subcellularLocation>
</comment>
<dbReference type="InterPro" id="IPR027417">
    <property type="entry name" value="P-loop_NTPase"/>
</dbReference>
<name>A0A815TEW0_9BILA</name>
<dbReference type="Gene3D" id="3.40.50.300">
    <property type="entry name" value="P-loop containing nucleotide triphosphate hydrolases"/>
    <property type="match status" value="1"/>
</dbReference>
<dbReference type="InterPro" id="IPR005331">
    <property type="entry name" value="Sulfotransferase"/>
</dbReference>
<dbReference type="InterPro" id="IPR007734">
    <property type="entry name" value="Heparan_SO4_2-O-STrfase"/>
</dbReference>
<evidence type="ECO:0000313" key="10">
    <source>
        <dbReference type="EMBL" id="CAF1499831.1"/>
    </source>
</evidence>
<accession>A0A815TEW0</accession>
<evidence type="ECO:0000313" key="13">
    <source>
        <dbReference type="EMBL" id="CAF4365646.1"/>
    </source>
</evidence>
<evidence type="ECO:0000313" key="11">
    <source>
        <dbReference type="EMBL" id="CAF1504292.1"/>
    </source>
</evidence>
<dbReference type="EMBL" id="CAJOBA010055987">
    <property type="protein sequence ID" value="CAF4288360.1"/>
    <property type="molecule type" value="Genomic_DNA"/>
</dbReference>
<dbReference type="PANTHER" id="PTHR12129:SF15">
    <property type="entry name" value="URONYL 2-SULFOTRANSFERASE"/>
    <property type="match status" value="1"/>
</dbReference>
<evidence type="ECO:0000313" key="12">
    <source>
        <dbReference type="EMBL" id="CAF4288360.1"/>
    </source>
</evidence>
<evidence type="ECO:0000256" key="7">
    <source>
        <dbReference type="ARBA" id="ARBA00023034"/>
    </source>
</evidence>
<evidence type="ECO:0000256" key="4">
    <source>
        <dbReference type="ARBA" id="ARBA00022692"/>
    </source>
</evidence>
<dbReference type="PANTHER" id="PTHR12129">
    <property type="entry name" value="HEPARAN SULFATE 2-O-SULFOTRANSFERASE"/>
    <property type="match status" value="1"/>
</dbReference>
<comment type="similarity">
    <text evidence="2">Belongs to the sulfotransferase 3 family.</text>
</comment>
<dbReference type="Pfam" id="PF03567">
    <property type="entry name" value="Sulfotransfer_2"/>
    <property type="match status" value="1"/>
</dbReference>
<dbReference type="Proteomes" id="UP000682733">
    <property type="component" value="Unassembled WGS sequence"/>
</dbReference>
<dbReference type="GO" id="GO:0000139">
    <property type="term" value="C:Golgi membrane"/>
    <property type="evidence" value="ECO:0007669"/>
    <property type="project" value="UniProtKB-SubCell"/>
</dbReference>
<evidence type="ECO:0000256" key="3">
    <source>
        <dbReference type="ARBA" id="ARBA00022679"/>
    </source>
</evidence>
<evidence type="ECO:0000256" key="5">
    <source>
        <dbReference type="ARBA" id="ARBA00022968"/>
    </source>
</evidence>
<proteinExistence type="inferred from homology"/>
<evidence type="ECO:0000256" key="1">
    <source>
        <dbReference type="ARBA" id="ARBA00004323"/>
    </source>
</evidence>
<dbReference type="OrthoDB" id="10019582at2759"/>
<gene>
    <name evidence="11" type="ORF">GPM918_LOCUS36822</name>
    <name evidence="10" type="ORF">OVA965_LOCUS36885</name>
    <name evidence="13" type="ORF">SRO942_LOCUS37571</name>
    <name evidence="12" type="ORF">TMI583_LOCUS37918</name>
</gene>
<organism evidence="11 14">
    <name type="scientific">Didymodactylos carnosus</name>
    <dbReference type="NCBI Taxonomy" id="1234261"/>
    <lineage>
        <taxon>Eukaryota</taxon>
        <taxon>Metazoa</taxon>
        <taxon>Spiralia</taxon>
        <taxon>Gnathifera</taxon>
        <taxon>Rotifera</taxon>
        <taxon>Eurotatoria</taxon>
        <taxon>Bdelloidea</taxon>
        <taxon>Philodinida</taxon>
        <taxon>Philodinidae</taxon>
        <taxon>Didymodactylos</taxon>
    </lineage>
</organism>
<dbReference type="EMBL" id="CAJOBC010088199">
    <property type="protein sequence ID" value="CAF4365646.1"/>
    <property type="molecule type" value="Genomic_DNA"/>
</dbReference>
<dbReference type="Proteomes" id="UP000663829">
    <property type="component" value="Unassembled WGS sequence"/>
</dbReference>
<keyword evidence="4" id="KW-0812">Transmembrane</keyword>
<evidence type="ECO:0000256" key="8">
    <source>
        <dbReference type="ARBA" id="ARBA00023136"/>
    </source>
</evidence>
<dbReference type="Proteomes" id="UP000677228">
    <property type="component" value="Unassembled WGS sequence"/>
</dbReference>
<keyword evidence="3" id="KW-0808">Transferase</keyword>
<dbReference type="Proteomes" id="UP000681722">
    <property type="component" value="Unassembled WGS sequence"/>
</dbReference>
<dbReference type="EMBL" id="CAJNOQ010022675">
    <property type="protein sequence ID" value="CAF1504292.1"/>
    <property type="molecule type" value="Genomic_DNA"/>
</dbReference>
<evidence type="ECO:0000256" key="9">
    <source>
        <dbReference type="ARBA" id="ARBA00023180"/>
    </source>
</evidence>
<evidence type="ECO:0000313" key="14">
    <source>
        <dbReference type="Proteomes" id="UP000663829"/>
    </source>
</evidence>
<comment type="caution">
    <text evidence="11">The sequence shown here is derived from an EMBL/GenBank/DDBJ whole genome shotgun (WGS) entry which is preliminary data.</text>
</comment>
<keyword evidence="14" id="KW-1185">Reference proteome</keyword>
<evidence type="ECO:0000256" key="2">
    <source>
        <dbReference type="ARBA" id="ARBA00010569"/>
    </source>
</evidence>
<keyword evidence="5" id="KW-0735">Signal-anchor</keyword>